<comment type="caution">
    <text evidence="1">The sequence shown here is derived from an EMBL/GenBank/DDBJ whole genome shotgun (WGS) entry which is preliminary data.</text>
</comment>
<dbReference type="EMBL" id="CYGY02000101">
    <property type="protein sequence ID" value="SIT51137.1"/>
    <property type="molecule type" value="Genomic_DNA"/>
</dbReference>
<proteinExistence type="predicted"/>
<protein>
    <submittedName>
        <fullName evidence="1">Uncharacterized protein</fullName>
    </submittedName>
</protein>
<organism evidence="1 2">
    <name type="scientific">Paraburkholderia piptadeniae</name>
    <dbReference type="NCBI Taxonomy" id="1701573"/>
    <lineage>
        <taxon>Bacteria</taxon>
        <taxon>Pseudomonadati</taxon>
        <taxon>Pseudomonadota</taxon>
        <taxon>Betaproteobacteria</taxon>
        <taxon>Burkholderiales</taxon>
        <taxon>Burkholderiaceae</taxon>
        <taxon>Paraburkholderia</taxon>
    </lineage>
</organism>
<dbReference type="AlphaFoldDB" id="A0A1N7SUT8"/>
<evidence type="ECO:0000313" key="2">
    <source>
        <dbReference type="Proteomes" id="UP000195569"/>
    </source>
</evidence>
<evidence type="ECO:0000313" key="1">
    <source>
        <dbReference type="EMBL" id="SIT51137.1"/>
    </source>
</evidence>
<gene>
    <name evidence="1" type="ORF">BN2476_1010054</name>
</gene>
<keyword evidence="2" id="KW-1185">Reference proteome</keyword>
<reference evidence="1" key="1">
    <citation type="submission" date="2016-12" db="EMBL/GenBank/DDBJ databases">
        <authorList>
            <person name="Moulin L."/>
        </authorList>
    </citation>
    <scope>NUCLEOTIDE SEQUENCE [LARGE SCALE GENOMIC DNA]</scope>
    <source>
        <strain evidence="1">STM 7183</strain>
    </source>
</reference>
<dbReference type="Proteomes" id="UP000195569">
    <property type="component" value="Unassembled WGS sequence"/>
</dbReference>
<dbReference type="RefSeq" id="WP_235851172.1">
    <property type="nucleotide sequence ID" value="NZ_CYGY02000101.1"/>
</dbReference>
<name>A0A1N7SUT8_9BURK</name>
<sequence length="77" mass="8492">MGIDDKHPVILKVLALEKKLQAAKDKGGEAARALRATDCAEARQAVEAARHTLPTIVYSTLLRRVEQCEQLLAQRGR</sequence>
<accession>A0A1N7SUT8</accession>